<keyword evidence="7" id="KW-1185">Reference proteome</keyword>
<feature type="binding site" evidence="5">
    <location>
        <position position="326"/>
    </location>
    <ligand>
        <name>a divalent metal cation</name>
        <dbReference type="ChEBI" id="CHEBI:60240"/>
        <label>1</label>
    </ligand>
</feature>
<dbReference type="Gene3D" id="3.40.1390.30">
    <property type="entry name" value="NIF3 (NGG1p interacting factor 3)-like"/>
    <property type="match status" value="2"/>
</dbReference>
<feature type="binding site" evidence="5">
    <location>
        <position position="71"/>
    </location>
    <ligand>
        <name>a divalent metal cation</name>
        <dbReference type="ChEBI" id="CHEBI:60240"/>
        <label>1</label>
    </ligand>
</feature>
<dbReference type="SUPFAM" id="SSF102705">
    <property type="entry name" value="NIF3 (NGG1p interacting factor 3)-like"/>
    <property type="match status" value="1"/>
</dbReference>
<feature type="binding site" evidence="5">
    <location>
        <position position="70"/>
    </location>
    <ligand>
        <name>a divalent metal cation</name>
        <dbReference type="ChEBI" id="CHEBI:60240"/>
        <label>1</label>
    </ligand>
</feature>
<feature type="binding site" evidence="5">
    <location>
        <position position="109"/>
    </location>
    <ligand>
        <name>a divalent metal cation</name>
        <dbReference type="ChEBI" id="CHEBI:60240"/>
        <label>1</label>
    </ligand>
</feature>
<keyword evidence="3 4" id="KW-0479">Metal-binding</keyword>
<dbReference type="GO" id="GO:0046872">
    <property type="term" value="F:metal ion binding"/>
    <property type="evidence" value="ECO:0007669"/>
    <property type="project" value="UniProtKB-UniRule"/>
</dbReference>
<dbReference type="InterPro" id="IPR017221">
    <property type="entry name" value="DUF34/NIF3_bac"/>
</dbReference>
<protein>
    <recommendedName>
        <fullName evidence="2 4">GTP cyclohydrolase 1 type 2 homolog</fullName>
    </recommendedName>
</protein>
<evidence type="ECO:0000313" key="7">
    <source>
        <dbReference type="Proteomes" id="UP001144471"/>
    </source>
</evidence>
<gene>
    <name evidence="6" type="ORF">PM10SUCC1_33670</name>
</gene>
<evidence type="ECO:0000256" key="1">
    <source>
        <dbReference type="ARBA" id="ARBA00006964"/>
    </source>
</evidence>
<name>A0A9W6GNK8_9FUSO</name>
<dbReference type="RefSeq" id="WP_281837539.1">
    <property type="nucleotide sequence ID" value="NZ_BSDY01000026.1"/>
</dbReference>
<dbReference type="InterPro" id="IPR002678">
    <property type="entry name" value="DUF34/NIF3"/>
</dbReference>
<dbReference type="AlphaFoldDB" id="A0A9W6GNK8"/>
<evidence type="ECO:0000256" key="2">
    <source>
        <dbReference type="ARBA" id="ARBA00022112"/>
    </source>
</evidence>
<dbReference type="FunFam" id="3.40.1390.30:FF:000001">
    <property type="entry name" value="GTP cyclohydrolase 1 type 2"/>
    <property type="match status" value="1"/>
</dbReference>
<evidence type="ECO:0000256" key="4">
    <source>
        <dbReference type="PIRNR" id="PIRNR037489"/>
    </source>
</evidence>
<dbReference type="PIRSF" id="PIRSF037489">
    <property type="entry name" value="UCP037489_NIF3_YqfO"/>
    <property type="match status" value="1"/>
</dbReference>
<sequence length="361" mass="41218">MTKPINIRVADVIRKLEKKFPKSNAESWDNVGLLLGSAKDEVKKIQISLDATEEVIDRAIENNVDMIITHHPMIFSPLKAITDGSLVGRKVLKLIRNNIALYSMHTNLDASPEGLNEYIAEILGWKDSRIIAEEHFDMYKMSIFVPVEWCPGVIKKIEEAGLELNDYGSVSYTSDTEERYVNMREGTLHINANKKIEVIGEKGKLYEVLGSVKKIHPYEEVAYEIIKIENKYVKSGIGRYATLERSMTVQELVVDIKERLDIENIRVASRDEGKQVKRVAIVNGSGMSFFKKLKRLKVDLFITGDVKYHEGLDAIEEGLSVVDIGHYESEHFFHELISRELKEEKGVEIEVFNDDPVFKYL</sequence>
<evidence type="ECO:0000313" key="6">
    <source>
        <dbReference type="EMBL" id="GLI57853.1"/>
    </source>
</evidence>
<proteinExistence type="inferred from homology"/>
<accession>A0A9W6GNK8</accession>
<reference evidence="6" key="1">
    <citation type="submission" date="2022-12" db="EMBL/GenBank/DDBJ databases">
        <title>Reference genome sequencing for broad-spectrum identification of bacterial and archaeal isolates by mass spectrometry.</title>
        <authorList>
            <person name="Sekiguchi Y."/>
            <person name="Tourlousse D.M."/>
        </authorList>
    </citation>
    <scope>NUCLEOTIDE SEQUENCE</scope>
    <source>
        <strain evidence="6">10succ1</strain>
    </source>
</reference>
<evidence type="ECO:0000256" key="5">
    <source>
        <dbReference type="PIRSR" id="PIRSR602678-1"/>
    </source>
</evidence>
<dbReference type="PANTHER" id="PTHR13799:SF14">
    <property type="entry name" value="GTP CYCLOHYDROLASE 1 TYPE 2 HOMOLOG"/>
    <property type="match status" value="1"/>
</dbReference>
<evidence type="ECO:0000256" key="3">
    <source>
        <dbReference type="ARBA" id="ARBA00022723"/>
    </source>
</evidence>
<dbReference type="Pfam" id="PF01784">
    <property type="entry name" value="DUF34_NIF3"/>
    <property type="match status" value="1"/>
</dbReference>
<comment type="similarity">
    <text evidence="1 4">Belongs to the GTP cyclohydrolase I type 2/NIF3 family.</text>
</comment>
<dbReference type="NCBIfam" id="TIGR00486">
    <property type="entry name" value="YbgI_SA1388"/>
    <property type="match status" value="1"/>
</dbReference>
<organism evidence="6 7">
    <name type="scientific">Propionigenium maris DSM 9537</name>
    <dbReference type="NCBI Taxonomy" id="1123000"/>
    <lineage>
        <taxon>Bacteria</taxon>
        <taxon>Fusobacteriati</taxon>
        <taxon>Fusobacteriota</taxon>
        <taxon>Fusobacteriia</taxon>
        <taxon>Fusobacteriales</taxon>
        <taxon>Fusobacteriaceae</taxon>
        <taxon>Propionigenium</taxon>
    </lineage>
</organism>
<dbReference type="PANTHER" id="PTHR13799">
    <property type="entry name" value="NGG1 INTERACTING FACTOR 3"/>
    <property type="match status" value="1"/>
</dbReference>
<comment type="caution">
    <text evidence="6">The sequence shown here is derived from an EMBL/GenBank/DDBJ whole genome shotgun (WGS) entry which is preliminary data.</text>
</comment>
<dbReference type="Proteomes" id="UP001144471">
    <property type="component" value="Unassembled WGS sequence"/>
</dbReference>
<dbReference type="GO" id="GO:0005737">
    <property type="term" value="C:cytoplasm"/>
    <property type="evidence" value="ECO:0007669"/>
    <property type="project" value="TreeGrafter"/>
</dbReference>
<dbReference type="EMBL" id="BSDY01000026">
    <property type="protein sequence ID" value="GLI57853.1"/>
    <property type="molecule type" value="Genomic_DNA"/>
</dbReference>
<dbReference type="InterPro" id="IPR036069">
    <property type="entry name" value="DUF34/NIF3_sf"/>
</dbReference>
<feature type="binding site" evidence="5">
    <location>
        <position position="330"/>
    </location>
    <ligand>
        <name>a divalent metal cation</name>
        <dbReference type="ChEBI" id="CHEBI:60240"/>
        <label>1</label>
    </ligand>
</feature>